<feature type="domain" description="F-box" evidence="2">
    <location>
        <begin position="23"/>
        <end position="68"/>
    </location>
</feature>
<dbReference type="CDD" id="cd22157">
    <property type="entry name" value="F-box_AtFBW1-like"/>
    <property type="match status" value="1"/>
</dbReference>
<organism evidence="3 4">
    <name type="scientific">Digitaria exilis</name>
    <dbReference type="NCBI Taxonomy" id="1010633"/>
    <lineage>
        <taxon>Eukaryota</taxon>
        <taxon>Viridiplantae</taxon>
        <taxon>Streptophyta</taxon>
        <taxon>Embryophyta</taxon>
        <taxon>Tracheophyta</taxon>
        <taxon>Spermatophyta</taxon>
        <taxon>Magnoliopsida</taxon>
        <taxon>Liliopsida</taxon>
        <taxon>Poales</taxon>
        <taxon>Poaceae</taxon>
        <taxon>PACMAD clade</taxon>
        <taxon>Panicoideae</taxon>
        <taxon>Panicodae</taxon>
        <taxon>Paniceae</taxon>
        <taxon>Anthephorinae</taxon>
        <taxon>Digitaria</taxon>
    </lineage>
</organism>
<dbReference type="SUPFAM" id="SSF81383">
    <property type="entry name" value="F-box domain"/>
    <property type="match status" value="1"/>
</dbReference>
<dbReference type="InterPro" id="IPR001810">
    <property type="entry name" value="F-box_dom"/>
</dbReference>
<reference evidence="3" key="1">
    <citation type="submission" date="2020-07" db="EMBL/GenBank/DDBJ databases">
        <title>Genome sequence and genetic diversity analysis of an under-domesticated orphan crop, white fonio (Digitaria exilis).</title>
        <authorList>
            <person name="Bennetzen J.L."/>
            <person name="Chen S."/>
            <person name="Ma X."/>
            <person name="Wang X."/>
            <person name="Yssel A.E.J."/>
            <person name="Chaluvadi S.R."/>
            <person name="Johnson M."/>
            <person name="Gangashetty P."/>
            <person name="Hamidou F."/>
            <person name="Sanogo M.D."/>
            <person name="Zwaenepoel A."/>
            <person name="Wallace J."/>
            <person name="Van De Peer Y."/>
            <person name="Van Deynze A."/>
        </authorList>
    </citation>
    <scope>NUCLEOTIDE SEQUENCE</scope>
    <source>
        <tissue evidence="3">Leaves</tissue>
    </source>
</reference>
<accession>A0A835F9H0</accession>
<dbReference type="InterPro" id="IPR050796">
    <property type="entry name" value="SCF_F-box_component"/>
</dbReference>
<dbReference type="EMBL" id="JACEFO010001605">
    <property type="protein sequence ID" value="KAF8731991.1"/>
    <property type="molecule type" value="Genomic_DNA"/>
</dbReference>
<evidence type="ECO:0000256" key="1">
    <source>
        <dbReference type="SAM" id="MobiDB-lite"/>
    </source>
</evidence>
<evidence type="ECO:0000313" key="3">
    <source>
        <dbReference type="EMBL" id="KAF8731991.1"/>
    </source>
</evidence>
<dbReference type="InterPro" id="IPR036047">
    <property type="entry name" value="F-box-like_dom_sf"/>
</dbReference>
<dbReference type="SMART" id="SM00256">
    <property type="entry name" value="FBOX"/>
    <property type="match status" value="1"/>
</dbReference>
<evidence type="ECO:0000313" key="4">
    <source>
        <dbReference type="Proteomes" id="UP000636709"/>
    </source>
</evidence>
<feature type="region of interest" description="Disordered" evidence="1">
    <location>
        <begin position="1"/>
        <end position="23"/>
    </location>
</feature>
<protein>
    <recommendedName>
        <fullName evidence="2">F-box domain-containing protein</fullName>
    </recommendedName>
</protein>
<dbReference type="AlphaFoldDB" id="A0A835F9H0"/>
<dbReference type="Pfam" id="PF12937">
    <property type="entry name" value="F-box-like"/>
    <property type="match status" value="1"/>
</dbReference>
<gene>
    <name evidence="3" type="ORF">HU200_015941</name>
</gene>
<sequence length="117" mass="13175">MSTSLVRHDDDEHGKPHGPPLAVANDGVLPTDVLRDVLLRLPANVLCRFRLVCRSWRQLTFDPTFAEAHSRRYPLVVTLRVPSRHGRRCFEVQFMDPLSATSSSGCAWHDIGMVAIK</sequence>
<dbReference type="PANTHER" id="PTHR31672">
    <property type="entry name" value="BNACNNG10540D PROTEIN"/>
    <property type="match status" value="1"/>
</dbReference>
<name>A0A835F9H0_9POAL</name>
<proteinExistence type="predicted"/>
<dbReference type="PANTHER" id="PTHR31672:SF13">
    <property type="entry name" value="F-BOX PROTEIN CPR30-LIKE"/>
    <property type="match status" value="1"/>
</dbReference>
<dbReference type="Proteomes" id="UP000636709">
    <property type="component" value="Unassembled WGS sequence"/>
</dbReference>
<feature type="compositionally biased region" description="Basic and acidic residues" evidence="1">
    <location>
        <begin position="1"/>
        <end position="15"/>
    </location>
</feature>
<dbReference type="PROSITE" id="PS50181">
    <property type="entry name" value="FBOX"/>
    <property type="match status" value="1"/>
</dbReference>
<keyword evidence="4" id="KW-1185">Reference proteome</keyword>
<evidence type="ECO:0000259" key="2">
    <source>
        <dbReference type="PROSITE" id="PS50181"/>
    </source>
</evidence>
<dbReference type="OrthoDB" id="1631251at2759"/>
<dbReference type="Gene3D" id="1.20.1280.50">
    <property type="match status" value="1"/>
</dbReference>
<comment type="caution">
    <text evidence="3">The sequence shown here is derived from an EMBL/GenBank/DDBJ whole genome shotgun (WGS) entry which is preliminary data.</text>
</comment>